<evidence type="ECO:0008006" key="4">
    <source>
        <dbReference type="Google" id="ProtNLM"/>
    </source>
</evidence>
<name>A0A077ZVU3_STYLE</name>
<evidence type="ECO:0000313" key="3">
    <source>
        <dbReference type="Proteomes" id="UP000039865"/>
    </source>
</evidence>
<proteinExistence type="predicted"/>
<accession>A0A077ZVU3</accession>
<gene>
    <name evidence="2" type="primary">Contig4188.g4482</name>
    <name evidence="2" type="ORF">STYLEM_1518</name>
</gene>
<protein>
    <recommendedName>
        <fullName evidence="4">Transmembrane protein</fullName>
    </recommendedName>
</protein>
<feature type="transmembrane region" description="Helical" evidence="1">
    <location>
        <begin position="149"/>
        <end position="169"/>
    </location>
</feature>
<feature type="transmembrane region" description="Helical" evidence="1">
    <location>
        <begin position="232"/>
        <end position="249"/>
    </location>
</feature>
<dbReference type="Proteomes" id="UP000039865">
    <property type="component" value="Unassembled WGS sequence"/>
</dbReference>
<feature type="transmembrane region" description="Helical" evidence="1">
    <location>
        <begin position="190"/>
        <end position="212"/>
    </location>
</feature>
<feature type="transmembrane region" description="Helical" evidence="1">
    <location>
        <begin position="111"/>
        <end position="137"/>
    </location>
</feature>
<sequence length="520" mass="59775">MRLRVCKNPKHLAWATWTILANNPVNKQFYILLQIIEGAIQYFYLLVILSRMHYSNLESGSVSKEQLANSKADTVNNHIQDQYDGPGISYKQIRSADLYLIEYTTSKYNMLWFSATIAILSVSLFILITILLLAIFIKNHVGLQKPDYLKKGLCFLMILFMTILQMPILDAILRTIMTISGTSDSLSLIIVKYGVSFLALLFFCILMLYLILLFNVCIPTEQVPWCYPVSKIVFLNIGAKIIIVGCVVFDQEGQYALIEVICLLVIQTILGGQRLLFSPNYQLDVDFIVKTRDFSNLLALVIGISCKMVSDEQNYDIIYMICFSPIVTLGWKILETMRNQQILSKLKSKTLKLEVEYEYILYTLMMLIQTTNSDSLADQKVFGQLMDIMIVHINECDDQLCICEELENFYELMKFKFINNSEVFSLARDERKKYKKIIDDQGLVGTISNITDLIVKTHSTESTILKANNELDRQSKMEEAELLERQTLANQENMNINGQSIHKKKKSKQAYKINIDQTKH</sequence>
<keyword evidence="1" id="KW-0472">Membrane</keyword>
<evidence type="ECO:0000256" key="1">
    <source>
        <dbReference type="SAM" id="Phobius"/>
    </source>
</evidence>
<dbReference type="InParanoid" id="A0A077ZVU3"/>
<keyword evidence="3" id="KW-1185">Reference proteome</keyword>
<dbReference type="EMBL" id="CCKQ01001446">
    <property type="protein sequence ID" value="CDW72556.1"/>
    <property type="molecule type" value="Genomic_DNA"/>
</dbReference>
<reference evidence="2 3" key="1">
    <citation type="submission" date="2014-06" db="EMBL/GenBank/DDBJ databases">
        <authorList>
            <person name="Swart Estienne"/>
        </authorList>
    </citation>
    <scope>NUCLEOTIDE SEQUENCE [LARGE SCALE GENOMIC DNA]</scope>
    <source>
        <strain evidence="2 3">130c</strain>
    </source>
</reference>
<feature type="transmembrane region" description="Helical" evidence="1">
    <location>
        <begin position="317"/>
        <end position="334"/>
    </location>
</feature>
<keyword evidence="1" id="KW-1133">Transmembrane helix</keyword>
<dbReference type="AlphaFoldDB" id="A0A077ZVU3"/>
<evidence type="ECO:0000313" key="2">
    <source>
        <dbReference type="EMBL" id="CDW72556.1"/>
    </source>
</evidence>
<keyword evidence="1" id="KW-0812">Transmembrane</keyword>
<feature type="transmembrane region" description="Helical" evidence="1">
    <location>
        <begin position="256"/>
        <end position="277"/>
    </location>
</feature>
<organism evidence="2 3">
    <name type="scientific">Stylonychia lemnae</name>
    <name type="common">Ciliate</name>
    <dbReference type="NCBI Taxonomy" id="5949"/>
    <lineage>
        <taxon>Eukaryota</taxon>
        <taxon>Sar</taxon>
        <taxon>Alveolata</taxon>
        <taxon>Ciliophora</taxon>
        <taxon>Intramacronucleata</taxon>
        <taxon>Spirotrichea</taxon>
        <taxon>Stichotrichia</taxon>
        <taxon>Sporadotrichida</taxon>
        <taxon>Oxytrichidae</taxon>
        <taxon>Stylonychinae</taxon>
        <taxon>Stylonychia</taxon>
    </lineage>
</organism>